<dbReference type="EMBL" id="JAYGHX010000002">
    <property type="protein sequence ID" value="MEA5390438.1"/>
    <property type="molecule type" value="Genomic_DNA"/>
</dbReference>
<name>A0ABU5RRQ1_9CYAN</name>
<protein>
    <submittedName>
        <fullName evidence="2">Uncharacterized protein</fullName>
    </submittedName>
</protein>
<keyword evidence="3" id="KW-1185">Reference proteome</keyword>
<evidence type="ECO:0000313" key="2">
    <source>
        <dbReference type="EMBL" id="MEA5390438.1"/>
    </source>
</evidence>
<gene>
    <name evidence="2" type="ORF">VB738_04095</name>
</gene>
<keyword evidence="1" id="KW-1133">Transmembrane helix</keyword>
<reference evidence="2 3" key="1">
    <citation type="submission" date="2023-12" db="EMBL/GenBank/DDBJ databases">
        <title>Baltic Sea Cyanobacteria.</title>
        <authorList>
            <person name="Delbaje E."/>
            <person name="Fewer D.P."/>
            <person name="Shishido T.K."/>
        </authorList>
    </citation>
    <scope>NUCLEOTIDE SEQUENCE [LARGE SCALE GENOMIC DNA]</scope>
    <source>
        <strain evidence="2 3">UHCC 0139</strain>
    </source>
</reference>
<keyword evidence="1" id="KW-0812">Transmembrane</keyword>
<proteinExistence type="predicted"/>
<evidence type="ECO:0000313" key="3">
    <source>
        <dbReference type="Proteomes" id="UP001304461"/>
    </source>
</evidence>
<comment type="caution">
    <text evidence="2">The sequence shown here is derived from an EMBL/GenBank/DDBJ whole genome shotgun (WGS) entry which is preliminary data.</text>
</comment>
<keyword evidence="1" id="KW-0472">Membrane</keyword>
<dbReference type="RefSeq" id="WP_323304541.1">
    <property type="nucleotide sequence ID" value="NZ_JAYGHX010000002.1"/>
</dbReference>
<evidence type="ECO:0000256" key="1">
    <source>
        <dbReference type="SAM" id="Phobius"/>
    </source>
</evidence>
<dbReference type="Proteomes" id="UP001304461">
    <property type="component" value="Unassembled WGS sequence"/>
</dbReference>
<accession>A0ABU5RRQ1</accession>
<organism evidence="2 3">
    <name type="scientific">Cyanobium gracile UHCC 0139</name>
    <dbReference type="NCBI Taxonomy" id="3110308"/>
    <lineage>
        <taxon>Bacteria</taxon>
        <taxon>Bacillati</taxon>
        <taxon>Cyanobacteriota</taxon>
        <taxon>Cyanophyceae</taxon>
        <taxon>Synechococcales</taxon>
        <taxon>Prochlorococcaceae</taxon>
        <taxon>Cyanobium</taxon>
    </lineage>
</organism>
<sequence length="118" mass="13605">MRDPAEQQDHPKRQLHPLPRGLVELYGLLAVLFVLVPEWMASGALKGFPEGREGSELPLPSMAWQRLPELQLATMGLAELRLMARREHVWGYTSMGRQRLTNRLVRRLSRRRGTPRTL</sequence>
<feature type="transmembrane region" description="Helical" evidence="1">
    <location>
        <begin position="21"/>
        <end position="40"/>
    </location>
</feature>